<comment type="caution">
    <text evidence="1">The sequence shown here is derived from an EMBL/GenBank/DDBJ whole genome shotgun (WGS) entry which is preliminary data.</text>
</comment>
<dbReference type="Proteomes" id="UP000625976">
    <property type="component" value="Unassembled WGS sequence"/>
</dbReference>
<organism evidence="1 2">
    <name type="scientific">Bizionia arctica</name>
    <dbReference type="NCBI Taxonomy" id="1495645"/>
    <lineage>
        <taxon>Bacteria</taxon>
        <taxon>Pseudomonadati</taxon>
        <taxon>Bacteroidota</taxon>
        <taxon>Flavobacteriia</taxon>
        <taxon>Flavobacteriales</taxon>
        <taxon>Flavobacteriaceae</taxon>
        <taxon>Bizionia</taxon>
    </lineage>
</organism>
<dbReference type="AlphaFoldDB" id="A0A917GY00"/>
<sequence>MKKLALLTFALITIVACKNNTKTDNQTVIEEEKPVIKTSLKPTLETGCYNFKSESNNIQMEITEVNEKVMGILNIAYAEKDANQGKFVGTLNGDKLIGTYTFNSEGIESSREMAFLIKDDQLIEGYGDLNEDGTKFKDVNTVKYTSTMPLTKVDCDK</sequence>
<evidence type="ECO:0000313" key="1">
    <source>
        <dbReference type="EMBL" id="GGG60622.1"/>
    </source>
</evidence>
<keyword evidence="2" id="KW-1185">Reference proteome</keyword>
<reference evidence="1" key="2">
    <citation type="submission" date="2020-09" db="EMBL/GenBank/DDBJ databases">
        <authorList>
            <person name="Sun Q."/>
            <person name="Zhou Y."/>
        </authorList>
    </citation>
    <scope>NUCLEOTIDE SEQUENCE</scope>
    <source>
        <strain evidence="1">CGMCC 1.12751</strain>
    </source>
</reference>
<protein>
    <submittedName>
        <fullName evidence="1">Uncharacterized protein</fullName>
    </submittedName>
</protein>
<dbReference type="EMBL" id="BMFQ01000007">
    <property type="protein sequence ID" value="GGG60622.1"/>
    <property type="molecule type" value="Genomic_DNA"/>
</dbReference>
<name>A0A917GY00_9FLAO</name>
<proteinExistence type="predicted"/>
<dbReference type="PROSITE" id="PS51257">
    <property type="entry name" value="PROKAR_LIPOPROTEIN"/>
    <property type="match status" value="1"/>
</dbReference>
<dbReference type="RefSeq" id="WP_188467154.1">
    <property type="nucleotide sequence ID" value="NZ_BMFQ01000007.1"/>
</dbReference>
<evidence type="ECO:0000313" key="2">
    <source>
        <dbReference type="Proteomes" id="UP000625976"/>
    </source>
</evidence>
<reference evidence="1" key="1">
    <citation type="journal article" date="2014" name="Int. J. Syst. Evol. Microbiol.">
        <title>Complete genome sequence of Corynebacterium casei LMG S-19264T (=DSM 44701T), isolated from a smear-ripened cheese.</title>
        <authorList>
            <consortium name="US DOE Joint Genome Institute (JGI-PGF)"/>
            <person name="Walter F."/>
            <person name="Albersmeier A."/>
            <person name="Kalinowski J."/>
            <person name="Ruckert C."/>
        </authorList>
    </citation>
    <scope>NUCLEOTIDE SEQUENCE</scope>
    <source>
        <strain evidence="1">CGMCC 1.12751</strain>
    </source>
</reference>
<accession>A0A917GY00</accession>
<gene>
    <name evidence="1" type="ORF">GCM10010976_34210</name>
</gene>